<name>A0A7R8URS8_HERIL</name>
<dbReference type="EMBL" id="LR899011">
    <property type="protein sequence ID" value="CAD7084878.1"/>
    <property type="molecule type" value="Genomic_DNA"/>
</dbReference>
<evidence type="ECO:0000256" key="7">
    <source>
        <dbReference type="ARBA" id="ARBA00023180"/>
    </source>
</evidence>
<dbReference type="AlphaFoldDB" id="A0A7R8URS8"/>
<dbReference type="InterPro" id="IPR029033">
    <property type="entry name" value="His_PPase_superfam"/>
</dbReference>
<dbReference type="EC" id="3.1.3.2" evidence="3"/>
<keyword evidence="9" id="KW-1185">Reference proteome</keyword>
<accession>A0A7R8URS8</accession>
<dbReference type="PANTHER" id="PTHR11567">
    <property type="entry name" value="ACID PHOSPHATASE-RELATED"/>
    <property type="match status" value="1"/>
</dbReference>
<evidence type="ECO:0000256" key="4">
    <source>
        <dbReference type="ARBA" id="ARBA00022729"/>
    </source>
</evidence>
<evidence type="ECO:0000256" key="6">
    <source>
        <dbReference type="ARBA" id="ARBA00023157"/>
    </source>
</evidence>
<gene>
    <name evidence="8" type="ORF">HERILL_LOCUS7752</name>
</gene>
<keyword evidence="5" id="KW-0378">Hydrolase</keyword>
<evidence type="ECO:0000256" key="3">
    <source>
        <dbReference type="ARBA" id="ARBA00012646"/>
    </source>
</evidence>
<evidence type="ECO:0000256" key="2">
    <source>
        <dbReference type="ARBA" id="ARBA00005375"/>
    </source>
</evidence>
<evidence type="ECO:0000313" key="9">
    <source>
        <dbReference type="Proteomes" id="UP000594454"/>
    </source>
</evidence>
<reference evidence="8 9" key="1">
    <citation type="submission" date="2020-11" db="EMBL/GenBank/DDBJ databases">
        <authorList>
            <person name="Wallbank WR R."/>
            <person name="Pardo Diaz C."/>
            <person name="Kozak K."/>
            <person name="Martin S."/>
            <person name="Jiggins C."/>
            <person name="Moest M."/>
            <person name="Warren A I."/>
            <person name="Generalovic N T."/>
            <person name="Byers J.R.P. K."/>
            <person name="Montejo-Kovacevich G."/>
            <person name="Yen C E."/>
        </authorList>
    </citation>
    <scope>NUCLEOTIDE SEQUENCE [LARGE SCALE GENOMIC DNA]</scope>
</reference>
<keyword evidence="7" id="KW-0325">Glycoprotein</keyword>
<dbReference type="InParanoid" id="A0A7R8URS8"/>
<dbReference type="Gene3D" id="3.40.50.1240">
    <property type="entry name" value="Phosphoglycerate mutase-like"/>
    <property type="match status" value="1"/>
</dbReference>
<dbReference type="Pfam" id="PF00328">
    <property type="entry name" value="His_Phos_2"/>
    <property type="match status" value="1"/>
</dbReference>
<dbReference type="OrthoDB" id="7753028at2759"/>
<dbReference type="Proteomes" id="UP000594454">
    <property type="component" value="Chromosome 3"/>
</dbReference>
<dbReference type="CDD" id="cd07061">
    <property type="entry name" value="HP_HAP_like"/>
    <property type="match status" value="1"/>
</dbReference>
<keyword evidence="4" id="KW-0732">Signal</keyword>
<organism evidence="8 9">
    <name type="scientific">Hermetia illucens</name>
    <name type="common">Black soldier fly</name>
    <dbReference type="NCBI Taxonomy" id="343691"/>
    <lineage>
        <taxon>Eukaryota</taxon>
        <taxon>Metazoa</taxon>
        <taxon>Ecdysozoa</taxon>
        <taxon>Arthropoda</taxon>
        <taxon>Hexapoda</taxon>
        <taxon>Insecta</taxon>
        <taxon>Pterygota</taxon>
        <taxon>Neoptera</taxon>
        <taxon>Endopterygota</taxon>
        <taxon>Diptera</taxon>
        <taxon>Brachycera</taxon>
        <taxon>Stratiomyomorpha</taxon>
        <taxon>Stratiomyidae</taxon>
        <taxon>Hermetiinae</taxon>
        <taxon>Hermetia</taxon>
    </lineage>
</organism>
<comment type="similarity">
    <text evidence="2">Belongs to the histidine acid phosphatase family.</text>
</comment>
<dbReference type="PROSITE" id="PS00616">
    <property type="entry name" value="HIS_ACID_PHOSPHAT_1"/>
    <property type="match status" value="1"/>
</dbReference>
<protein>
    <recommendedName>
        <fullName evidence="3">acid phosphatase</fullName>
        <ecNumber evidence="3">3.1.3.2</ecNumber>
    </recommendedName>
</protein>
<sequence>MYLLGPVGFCVILIVDSMIGRLGSTTGQTSRLQAVSMLTRHGDRAPVQSYPLDPYKDFPWPGGYGALSPRGARQMYESGLIKARRYSSLLTQVCQLRNLNSNFKTIYVRSSAVERCVASAVNFLAGFFPLPFPQSLINIKPLEQDEMLGMANSCFSKVNSTGKPNSTLQPGFDWQSEEGKERMAYIRKNTGINATSVADLFGLADTLSVQRDNGFELPAWVDHIFDEYLQSAMLMAMDAFGTSAILTTRSGTLLKDMITRLENFIKGFSSENILFYSGHDINILGMLYFLEIRNQIPGLPAYGSMLSMELYQNYVIPDDYEIKVVYFAHYGDVNPISVIIPRCSTPCAFKKFKGTVEPKFVVDAKNTC</sequence>
<dbReference type="GO" id="GO:0003993">
    <property type="term" value="F:acid phosphatase activity"/>
    <property type="evidence" value="ECO:0007669"/>
    <property type="project" value="UniProtKB-EC"/>
</dbReference>
<proteinExistence type="inferred from homology"/>
<evidence type="ECO:0000256" key="1">
    <source>
        <dbReference type="ARBA" id="ARBA00000032"/>
    </source>
</evidence>
<evidence type="ECO:0000313" key="8">
    <source>
        <dbReference type="EMBL" id="CAD7084878.1"/>
    </source>
</evidence>
<dbReference type="InterPro" id="IPR000560">
    <property type="entry name" value="His_Pase_clade-2"/>
</dbReference>
<comment type="catalytic activity">
    <reaction evidence="1">
        <text>a phosphate monoester + H2O = an alcohol + phosphate</text>
        <dbReference type="Rhea" id="RHEA:15017"/>
        <dbReference type="ChEBI" id="CHEBI:15377"/>
        <dbReference type="ChEBI" id="CHEBI:30879"/>
        <dbReference type="ChEBI" id="CHEBI:43474"/>
        <dbReference type="ChEBI" id="CHEBI:67140"/>
        <dbReference type="EC" id="3.1.3.2"/>
    </reaction>
</comment>
<dbReference type="InterPro" id="IPR050645">
    <property type="entry name" value="Histidine_acid_phosphatase"/>
</dbReference>
<dbReference type="OMA" id="DKYATLC"/>
<dbReference type="SUPFAM" id="SSF53254">
    <property type="entry name" value="Phosphoglycerate mutase-like"/>
    <property type="match status" value="1"/>
</dbReference>
<dbReference type="PANTHER" id="PTHR11567:SF211">
    <property type="entry name" value="PROSTATIC ACID PHOSPHATASE"/>
    <property type="match status" value="1"/>
</dbReference>
<evidence type="ECO:0000256" key="5">
    <source>
        <dbReference type="ARBA" id="ARBA00022801"/>
    </source>
</evidence>
<keyword evidence="6" id="KW-1015">Disulfide bond</keyword>
<dbReference type="InterPro" id="IPR033379">
    <property type="entry name" value="Acid_Pase_AS"/>
</dbReference>